<proteinExistence type="predicted"/>
<organism evidence="3 4">
    <name type="scientific">Cystobacter fuscus</name>
    <dbReference type="NCBI Taxonomy" id="43"/>
    <lineage>
        <taxon>Bacteria</taxon>
        <taxon>Pseudomonadati</taxon>
        <taxon>Myxococcota</taxon>
        <taxon>Myxococcia</taxon>
        <taxon>Myxococcales</taxon>
        <taxon>Cystobacterineae</taxon>
        <taxon>Archangiaceae</taxon>
        <taxon>Cystobacter</taxon>
    </lineage>
</organism>
<dbReference type="RefSeq" id="WP_095984944.1">
    <property type="nucleotide sequence ID" value="NZ_CP022098.1"/>
</dbReference>
<reference evidence="3 4" key="1">
    <citation type="submission" date="2017-06" db="EMBL/GenBank/DDBJ databases">
        <title>Sequencing and comparative analysis of myxobacterial genomes.</title>
        <authorList>
            <person name="Rupp O."/>
            <person name="Goesmann A."/>
            <person name="Sogaard-Andersen L."/>
        </authorList>
    </citation>
    <scope>NUCLEOTIDE SEQUENCE [LARGE SCALE GENOMIC DNA]</scope>
    <source>
        <strain evidence="3 4">DSM 52655</strain>
    </source>
</reference>
<gene>
    <name evidence="3" type="ORF">CYFUS_001903</name>
</gene>
<evidence type="ECO:0000256" key="1">
    <source>
        <dbReference type="SAM" id="SignalP"/>
    </source>
</evidence>
<dbReference type="PANTHER" id="PTHR38593:SF1">
    <property type="entry name" value="BLR2558 PROTEIN"/>
    <property type="match status" value="1"/>
</dbReference>
<dbReference type="KEGG" id="cfus:CYFUS_001903"/>
<dbReference type="PANTHER" id="PTHR38593">
    <property type="entry name" value="BLR2558 PROTEIN"/>
    <property type="match status" value="1"/>
</dbReference>
<dbReference type="Pfam" id="PF13628">
    <property type="entry name" value="DUF4142"/>
    <property type="match status" value="2"/>
</dbReference>
<evidence type="ECO:0000313" key="4">
    <source>
        <dbReference type="Proteomes" id="UP000217257"/>
    </source>
</evidence>
<dbReference type="PROSITE" id="PS51257">
    <property type="entry name" value="PROKAR_LIPOPROTEIN"/>
    <property type="match status" value="1"/>
</dbReference>
<evidence type="ECO:0000313" key="3">
    <source>
        <dbReference type="EMBL" id="ATB36488.1"/>
    </source>
</evidence>
<feature type="chain" id="PRO_5012083612" description="DUF4142 domain-containing protein" evidence="1">
    <location>
        <begin position="24"/>
        <end position="219"/>
    </location>
</feature>
<dbReference type="Gene3D" id="1.20.1260.10">
    <property type="match status" value="1"/>
</dbReference>
<name>A0A250IZ06_9BACT</name>
<dbReference type="AlphaFoldDB" id="A0A250IZ06"/>
<dbReference type="InterPro" id="IPR012347">
    <property type="entry name" value="Ferritin-like"/>
</dbReference>
<feature type="signal peptide" evidence="1">
    <location>
        <begin position="1"/>
        <end position="23"/>
    </location>
</feature>
<feature type="domain" description="DUF4142" evidence="2">
    <location>
        <begin position="147"/>
        <end position="213"/>
    </location>
</feature>
<dbReference type="Proteomes" id="UP000217257">
    <property type="component" value="Chromosome"/>
</dbReference>
<keyword evidence="1" id="KW-0732">Signal</keyword>
<evidence type="ECO:0000259" key="2">
    <source>
        <dbReference type="Pfam" id="PF13628"/>
    </source>
</evidence>
<accession>A0A250IZ06</accession>
<dbReference type="EMBL" id="CP022098">
    <property type="protein sequence ID" value="ATB36488.1"/>
    <property type="molecule type" value="Genomic_DNA"/>
</dbReference>
<feature type="domain" description="DUF4142" evidence="2">
    <location>
        <begin position="46"/>
        <end position="104"/>
    </location>
</feature>
<protein>
    <recommendedName>
        <fullName evidence="2">DUF4142 domain-containing protein</fullName>
    </recommendedName>
</protein>
<sequence>MRMRRWLWSAGLLAVMGMSVGCAHDEEKQARHQTEKMGEAVAEKVRFADQVALLNQGQIAMGQLALSKSNNPEVRRFARELIREHRRNQADLEALARTKAFSLAALDLGWEQRGIGGAGYEGAQKGIEKGAGRYDKKLDEQVDEFIERRDRLAGLSGSEFDRAFLDEVRKDQKQGGKLVDEGLGKYRDDATLAVFLSRTAPVLNSHEQRAESLKGSLRE</sequence>
<dbReference type="InterPro" id="IPR025419">
    <property type="entry name" value="DUF4142"/>
</dbReference>